<sequence>MPVILTDPADWETWMTADWAEAKALQRKLPDGTLASRLP</sequence>
<name>A0A238WCY2_9RHOB</name>
<keyword evidence="2" id="KW-1185">Reference proteome</keyword>
<organism evidence="1 2">
    <name type="scientific">Puniceibacterium sediminis</name>
    <dbReference type="NCBI Taxonomy" id="1608407"/>
    <lineage>
        <taxon>Bacteria</taxon>
        <taxon>Pseudomonadati</taxon>
        <taxon>Pseudomonadota</taxon>
        <taxon>Alphaproteobacteria</taxon>
        <taxon>Rhodobacterales</taxon>
        <taxon>Paracoccaceae</taxon>
        <taxon>Puniceibacterium</taxon>
    </lineage>
</organism>
<dbReference type="InterPro" id="IPR036590">
    <property type="entry name" value="SRAP-like"/>
</dbReference>
<dbReference type="AlphaFoldDB" id="A0A238WCY2"/>
<dbReference type="SUPFAM" id="SSF143081">
    <property type="entry name" value="BB1717-like"/>
    <property type="match status" value="1"/>
</dbReference>
<evidence type="ECO:0000313" key="1">
    <source>
        <dbReference type="EMBL" id="SNR44410.1"/>
    </source>
</evidence>
<dbReference type="Gene3D" id="3.90.1680.20">
    <property type="match status" value="1"/>
</dbReference>
<dbReference type="EMBL" id="FZNN01000005">
    <property type="protein sequence ID" value="SNR44410.1"/>
    <property type="molecule type" value="Genomic_DNA"/>
</dbReference>
<evidence type="ECO:0008006" key="3">
    <source>
        <dbReference type="Google" id="ProtNLM"/>
    </source>
</evidence>
<reference evidence="1 2" key="1">
    <citation type="submission" date="2017-06" db="EMBL/GenBank/DDBJ databases">
        <authorList>
            <person name="Kim H.J."/>
            <person name="Triplett B.A."/>
        </authorList>
    </citation>
    <scope>NUCLEOTIDE SEQUENCE [LARGE SCALE GENOMIC DNA]</scope>
    <source>
        <strain evidence="1 2">DSM 29052</strain>
    </source>
</reference>
<protein>
    <recommendedName>
        <fullName evidence="3">SOS response associated peptidase (SRAP)</fullName>
    </recommendedName>
</protein>
<proteinExistence type="predicted"/>
<gene>
    <name evidence="1" type="ORF">SAMN06265370_105114</name>
</gene>
<evidence type="ECO:0000313" key="2">
    <source>
        <dbReference type="Proteomes" id="UP000198417"/>
    </source>
</evidence>
<dbReference type="Proteomes" id="UP000198417">
    <property type="component" value="Unassembled WGS sequence"/>
</dbReference>
<accession>A0A238WCY2</accession>